<gene>
    <name evidence="2" type="ORF">AL503_002615</name>
    <name evidence="1" type="ORF">SHP0095</name>
</gene>
<dbReference type="Proteomes" id="UP000053523">
    <property type="component" value="Unassembled WGS sequence"/>
</dbReference>
<reference evidence="1" key="1">
    <citation type="submission" date="2013-03" db="EMBL/GenBank/DDBJ databases">
        <authorList>
            <person name="Borui P."/>
            <person name="Yunsong Y."/>
        </authorList>
    </citation>
    <scope>NUCLEOTIDE SEQUENCE</scope>
    <source>
        <strain evidence="1">SH32</strain>
    </source>
</reference>
<reference evidence="1" key="2">
    <citation type="journal article" date="2014" name="PLoS ONE">
        <title>Characterization of the staphylococcal cassette chromosome composite island of Staphylococcus haemolyticus SH32, a methicillin-resistant clinical isolate from China.</title>
        <authorList>
            <person name="Yu D."/>
            <person name="Pi B."/>
            <person name="Chen Y."/>
            <person name="Wang Y."/>
            <person name="Ruan Z."/>
            <person name="Otto M."/>
            <person name="Yu Y."/>
        </authorList>
    </citation>
    <scope>NUCLEOTIDE SEQUENCE</scope>
    <source>
        <strain evidence="1">SH32</strain>
    </source>
</reference>
<evidence type="ECO:0000313" key="3">
    <source>
        <dbReference type="Proteomes" id="UP000053523"/>
    </source>
</evidence>
<accession>A0A023UET2</accession>
<reference evidence="2 3" key="3">
    <citation type="submission" date="2017-12" db="EMBL/GenBank/DDBJ databases">
        <title>FDA dAtabase for Regulatory Grade micrObial Sequences (FDA-ARGOS): Supporting development and validation of Infectious Disease Dx tests.</title>
        <authorList>
            <person name="Hoffmann M."/>
            <person name="Allard M."/>
            <person name="Evans P."/>
            <person name="Brown E."/>
            <person name="Tallon L."/>
            <person name="Sadzewicz L."/>
            <person name="Sengamalay N."/>
            <person name="Ott S."/>
            <person name="Godinez A."/>
            <person name="Nagaraj S."/>
            <person name="Vavikolanu K."/>
            <person name="Aluvathingal J."/>
            <person name="Nadendla S."/>
            <person name="Sichtig H."/>
        </authorList>
    </citation>
    <scope>NUCLEOTIDE SEQUENCE [LARGE SCALE GENOMIC DNA]</scope>
    <source>
        <strain evidence="2 3">FDAARGOS_148</strain>
    </source>
</reference>
<sequence length="64" mass="7511">MRVNHASTLTVGYFVSYLNLVMLSREINLKEATIYMEKEFFKGNINQYGESTKNNYKQAIQELK</sequence>
<dbReference type="EMBL" id="LORN02000008">
    <property type="protein sequence ID" value="PNN29571.1"/>
    <property type="molecule type" value="Genomic_DNA"/>
</dbReference>
<name>A0A023UET2_STAHA</name>
<proteinExistence type="predicted"/>
<evidence type="ECO:0000313" key="1">
    <source>
        <dbReference type="EMBL" id="AHX99804.1"/>
    </source>
</evidence>
<dbReference type="RefSeq" id="WP_002441924.1">
    <property type="nucleotide sequence ID" value="NZ_CAJCFZ010000012.1"/>
</dbReference>
<dbReference type="AlphaFoldDB" id="A0A023UET2"/>
<protein>
    <submittedName>
        <fullName evidence="1">Uncharacterized protein</fullName>
    </submittedName>
</protein>
<evidence type="ECO:0000313" key="2">
    <source>
        <dbReference type="EMBL" id="PNN29571.1"/>
    </source>
</evidence>
<dbReference type="OrthoDB" id="2737810at2"/>
<dbReference type="EMBL" id="KF006347">
    <property type="protein sequence ID" value="AHX99804.1"/>
    <property type="molecule type" value="Genomic_DNA"/>
</dbReference>
<dbReference type="GeneID" id="48900848"/>
<organism evidence="1">
    <name type="scientific">Staphylococcus haemolyticus</name>
    <dbReference type="NCBI Taxonomy" id="1283"/>
    <lineage>
        <taxon>Bacteria</taxon>
        <taxon>Bacillati</taxon>
        <taxon>Bacillota</taxon>
        <taxon>Bacilli</taxon>
        <taxon>Bacillales</taxon>
        <taxon>Staphylococcaceae</taxon>
        <taxon>Staphylococcus</taxon>
    </lineage>
</organism>